<keyword evidence="5" id="KW-0539">Nucleus</keyword>
<gene>
    <name evidence="7" type="ORF">H310_08189</name>
</gene>
<evidence type="ECO:0000256" key="2">
    <source>
        <dbReference type="ARBA" id="ARBA00022491"/>
    </source>
</evidence>
<dbReference type="RefSeq" id="XP_008872073.1">
    <property type="nucleotide sequence ID" value="XM_008873851.1"/>
</dbReference>
<evidence type="ECO:0000256" key="1">
    <source>
        <dbReference type="ARBA" id="ARBA00004123"/>
    </source>
</evidence>
<dbReference type="InterPro" id="IPR013907">
    <property type="entry name" value="Sds3"/>
</dbReference>
<evidence type="ECO:0000256" key="6">
    <source>
        <dbReference type="SAM" id="MobiDB-lite"/>
    </source>
</evidence>
<dbReference type="VEuPathDB" id="FungiDB:H310_08189"/>
<organism evidence="7">
    <name type="scientific">Aphanomyces invadans</name>
    <dbReference type="NCBI Taxonomy" id="157072"/>
    <lineage>
        <taxon>Eukaryota</taxon>
        <taxon>Sar</taxon>
        <taxon>Stramenopiles</taxon>
        <taxon>Oomycota</taxon>
        <taxon>Saprolegniomycetes</taxon>
        <taxon>Saprolegniales</taxon>
        <taxon>Verrucalvaceae</taxon>
        <taxon>Aphanomyces</taxon>
    </lineage>
</organism>
<keyword evidence="4" id="KW-0804">Transcription</keyword>
<proteinExistence type="predicted"/>
<evidence type="ECO:0000256" key="4">
    <source>
        <dbReference type="ARBA" id="ARBA00023163"/>
    </source>
</evidence>
<reference evidence="7" key="1">
    <citation type="submission" date="2013-12" db="EMBL/GenBank/DDBJ databases">
        <title>The Genome Sequence of Aphanomyces invadans NJM9701.</title>
        <authorList>
            <consortium name="The Broad Institute Genomics Platform"/>
            <person name="Russ C."/>
            <person name="Tyler B."/>
            <person name="van West P."/>
            <person name="Dieguez-Uribeondo J."/>
            <person name="Young S.K."/>
            <person name="Zeng Q."/>
            <person name="Gargeya S."/>
            <person name="Fitzgerald M."/>
            <person name="Abouelleil A."/>
            <person name="Alvarado L."/>
            <person name="Chapman S.B."/>
            <person name="Gainer-Dewar J."/>
            <person name="Goldberg J."/>
            <person name="Griggs A."/>
            <person name="Gujja S."/>
            <person name="Hansen M."/>
            <person name="Howarth C."/>
            <person name="Imamovic A."/>
            <person name="Ireland A."/>
            <person name="Larimer J."/>
            <person name="McCowan C."/>
            <person name="Murphy C."/>
            <person name="Pearson M."/>
            <person name="Poon T.W."/>
            <person name="Priest M."/>
            <person name="Roberts A."/>
            <person name="Saif S."/>
            <person name="Shea T."/>
            <person name="Sykes S."/>
            <person name="Wortman J."/>
            <person name="Nusbaum C."/>
            <person name="Birren B."/>
        </authorList>
    </citation>
    <scope>NUCLEOTIDE SEQUENCE [LARGE SCALE GENOMIC DNA]</scope>
    <source>
        <strain evidence="7">NJM9701</strain>
    </source>
</reference>
<sequence length="304" mass="34032">MGRATQLATKRQKLIAEQTMLRKSLALLESDTHEDLLSRLVPLELERARSIARAETMSAHLVHSADVIYVYECEEAEKEYELSCSKLKNDMLEEIRLEMERVKEQKRSGFGSASYNKAALALQRQTNMRKTRSSKKPTSNRGLGSLGFADDWGRPAPKRLNTVFTPLHKTLSAIEIAEDVEFVENLERAFNESEEASRRRKTSSANADACPTSVFARFVRGKVLYRDLVLQEDDHVRVTKFIAPPGTASGTDDTTVITYNAIVCDLTSAEIFVLKENGKYTRLLVQDLRNGSVVIDPADGGDSE</sequence>
<feature type="region of interest" description="Disordered" evidence="6">
    <location>
        <begin position="124"/>
        <end position="147"/>
    </location>
</feature>
<evidence type="ECO:0000256" key="5">
    <source>
        <dbReference type="ARBA" id="ARBA00023242"/>
    </source>
</evidence>
<evidence type="ECO:0000256" key="3">
    <source>
        <dbReference type="ARBA" id="ARBA00023015"/>
    </source>
</evidence>
<dbReference type="eggNOG" id="ENOG502S7X6">
    <property type="taxonomic scope" value="Eukaryota"/>
</dbReference>
<keyword evidence="3" id="KW-0805">Transcription regulation</keyword>
<protein>
    <submittedName>
        <fullName evidence="7">Uncharacterized protein</fullName>
    </submittedName>
</protein>
<dbReference type="GO" id="GO:0005654">
    <property type="term" value="C:nucleoplasm"/>
    <property type="evidence" value="ECO:0007669"/>
    <property type="project" value="UniProtKB-ARBA"/>
</dbReference>
<dbReference type="AlphaFoldDB" id="A0A024U1P6"/>
<name>A0A024U1P6_9STRA</name>
<dbReference type="GeneID" id="20085239"/>
<keyword evidence="2" id="KW-0678">Repressor</keyword>
<evidence type="ECO:0000313" key="7">
    <source>
        <dbReference type="EMBL" id="ETV99517.1"/>
    </source>
</evidence>
<dbReference type="EMBL" id="KI913967">
    <property type="protein sequence ID" value="ETV99517.1"/>
    <property type="molecule type" value="Genomic_DNA"/>
</dbReference>
<dbReference type="OrthoDB" id="162167at2759"/>
<dbReference type="Pfam" id="PF08598">
    <property type="entry name" value="Sds3"/>
    <property type="match status" value="1"/>
</dbReference>
<dbReference type="GO" id="GO:0010468">
    <property type="term" value="P:regulation of gene expression"/>
    <property type="evidence" value="ECO:0007669"/>
    <property type="project" value="UniProtKB-ARBA"/>
</dbReference>
<comment type="subcellular location">
    <subcellularLocation>
        <location evidence="1">Nucleus</location>
    </subcellularLocation>
</comment>
<accession>A0A024U1P6</accession>
<dbReference type="SMART" id="SM01401">
    <property type="entry name" value="Sds3"/>
    <property type="match status" value="1"/>
</dbReference>